<keyword evidence="2" id="KW-0853">WD repeat</keyword>
<dbReference type="EC" id="3.1.1.97" evidence="6"/>
<evidence type="ECO:0000313" key="9">
    <source>
        <dbReference type="Proteomes" id="UP000757232"/>
    </source>
</evidence>
<comment type="catalytic activity">
    <reaction evidence="7">
        <text>diphthine methyl ester-[translation elongation factor 2] + H2O = diphthine-[translation elongation factor 2] + methanol + H(+)</text>
        <dbReference type="Rhea" id="RHEA:42656"/>
        <dbReference type="Rhea" id="RHEA-COMP:10172"/>
        <dbReference type="Rhea" id="RHEA-COMP:10173"/>
        <dbReference type="ChEBI" id="CHEBI:15377"/>
        <dbReference type="ChEBI" id="CHEBI:15378"/>
        <dbReference type="ChEBI" id="CHEBI:17790"/>
        <dbReference type="ChEBI" id="CHEBI:79005"/>
        <dbReference type="ChEBI" id="CHEBI:82696"/>
        <dbReference type="EC" id="3.1.1.97"/>
    </reaction>
</comment>
<dbReference type="Pfam" id="PF00400">
    <property type="entry name" value="WD40"/>
    <property type="match status" value="1"/>
</dbReference>
<keyword evidence="4" id="KW-0378">Hydrolase</keyword>
<dbReference type="EMBL" id="LNZH02000052">
    <property type="protein sequence ID" value="OCB91878.1"/>
    <property type="molecule type" value="Genomic_DNA"/>
</dbReference>
<dbReference type="SMART" id="SM00320">
    <property type="entry name" value="WD40"/>
    <property type="match status" value="4"/>
</dbReference>
<gene>
    <name evidence="8" type="ORF">A7U60_g813</name>
</gene>
<evidence type="ECO:0000256" key="7">
    <source>
        <dbReference type="ARBA" id="ARBA00047551"/>
    </source>
</evidence>
<organism evidence="8 9">
    <name type="scientific">Sanghuangporus baumii</name>
    <name type="common">Phellinus baumii</name>
    <dbReference type="NCBI Taxonomy" id="108892"/>
    <lineage>
        <taxon>Eukaryota</taxon>
        <taxon>Fungi</taxon>
        <taxon>Dikarya</taxon>
        <taxon>Basidiomycota</taxon>
        <taxon>Agaricomycotina</taxon>
        <taxon>Agaricomycetes</taxon>
        <taxon>Hymenochaetales</taxon>
        <taxon>Hymenochaetaceae</taxon>
        <taxon>Sanghuangporus</taxon>
    </lineage>
</organism>
<dbReference type="InterPro" id="IPR015943">
    <property type="entry name" value="WD40/YVTN_repeat-like_dom_sf"/>
</dbReference>
<dbReference type="PANTHER" id="PTHR46042:SF1">
    <property type="entry name" value="DIPHTHINE METHYLTRANSFERASE"/>
    <property type="match status" value="1"/>
</dbReference>
<protein>
    <recommendedName>
        <fullName evidence="6">methylated diphthine methylhydrolase</fullName>
        <ecNumber evidence="6">3.1.1.97</ecNumber>
    </recommendedName>
</protein>
<dbReference type="AlphaFoldDB" id="A0A9Q5NBP3"/>
<keyword evidence="3" id="KW-0677">Repeat</keyword>
<evidence type="ECO:0000256" key="3">
    <source>
        <dbReference type="ARBA" id="ARBA00022737"/>
    </source>
</evidence>
<evidence type="ECO:0000256" key="5">
    <source>
        <dbReference type="ARBA" id="ARBA00038092"/>
    </source>
</evidence>
<evidence type="ECO:0000256" key="4">
    <source>
        <dbReference type="ARBA" id="ARBA00022801"/>
    </source>
</evidence>
<comment type="pathway">
    <text evidence="1">Protein modification; peptidyl-diphthamide biosynthesis.</text>
</comment>
<dbReference type="InterPro" id="IPR052415">
    <property type="entry name" value="Diphthine_MTase"/>
</dbReference>
<evidence type="ECO:0000313" key="8">
    <source>
        <dbReference type="EMBL" id="OCB91878.1"/>
    </source>
</evidence>
<dbReference type="InterPro" id="IPR036322">
    <property type="entry name" value="WD40_repeat_dom_sf"/>
</dbReference>
<dbReference type="SUPFAM" id="SSF50978">
    <property type="entry name" value="WD40 repeat-like"/>
    <property type="match status" value="1"/>
</dbReference>
<dbReference type="Proteomes" id="UP000757232">
    <property type="component" value="Unassembled WGS sequence"/>
</dbReference>
<dbReference type="PANTHER" id="PTHR46042">
    <property type="entry name" value="DIPHTHINE METHYLTRANSFERASE"/>
    <property type="match status" value="1"/>
</dbReference>
<dbReference type="GO" id="GO:0061685">
    <property type="term" value="F:diphthine methylesterase activity"/>
    <property type="evidence" value="ECO:0007669"/>
    <property type="project" value="UniProtKB-EC"/>
</dbReference>
<keyword evidence="9" id="KW-1185">Reference proteome</keyword>
<evidence type="ECO:0000256" key="6">
    <source>
        <dbReference type="ARBA" id="ARBA00039131"/>
    </source>
</evidence>
<accession>A0A9Q5NBP3</accession>
<reference evidence="8" key="1">
    <citation type="submission" date="2016-06" db="EMBL/GenBank/DDBJ databases">
        <title>Draft Genome sequence of the fungus Inonotus baumii.</title>
        <authorList>
            <person name="Zhu H."/>
            <person name="Lin W."/>
        </authorList>
    </citation>
    <scope>NUCLEOTIDE SEQUENCE</scope>
    <source>
        <strain evidence="8">821</strain>
    </source>
</reference>
<dbReference type="Gene3D" id="2.130.10.10">
    <property type="entry name" value="YVTN repeat-like/Quinoprotein amine dehydrogenase"/>
    <property type="match status" value="1"/>
</dbReference>
<name>A0A9Q5NBP3_SANBA</name>
<comment type="similarity">
    <text evidence="5">Belongs to the DPH7 family.</text>
</comment>
<proteinExistence type="inferred from homology"/>
<dbReference type="GO" id="GO:0017183">
    <property type="term" value="P:protein histidyl modification to diphthamide"/>
    <property type="evidence" value="ECO:0007669"/>
    <property type="project" value="TreeGrafter"/>
</dbReference>
<dbReference type="GO" id="GO:0005737">
    <property type="term" value="C:cytoplasm"/>
    <property type="evidence" value="ECO:0007669"/>
    <property type="project" value="TreeGrafter"/>
</dbReference>
<evidence type="ECO:0000256" key="2">
    <source>
        <dbReference type="ARBA" id="ARBA00022574"/>
    </source>
</evidence>
<comment type="caution">
    <text evidence="8">The sequence shown here is derived from an EMBL/GenBank/DDBJ whole genome shotgun (WGS) entry which is preliminary data.</text>
</comment>
<dbReference type="InterPro" id="IPR001680">
    <property type="entry name" value="WD40_rpt"/>
</dbReference>
<sequence>MRLDTIYPADSVEFCPVQGYHDILACGTYKLVESPTTSLEQESESGESTITTHRKRIGKCILLKAHSSQDDERLETSQEIDMPAILDMKWSHSSSLLAIADSEGHVSLHELDTEVRVDETGKYGFEVSTQQARLTEIQNVQCRPKDTLCLSLDWSNRRNERGDGCIAVSCSDGSLSVLQPDTSGCFAETRSWHGHDFEAWIIAWDYWNTNIVYSGGDDLKLRGWDIRQDDHSPIFVNKNFHAGVTSIQCHPHNENILAVGSYDATVRIFDTRKPLVPITQADVGGGAWRVKWHPSPARGTDILVACMHDGFKVVRFSPSIISSNNAQSENSEEWKTLKRFDAHESLAYGVDWAYGGAEDTLIASCSFYDHVLYTWKG</sequence>
<dbReference type="OrthoDB" id="1930760at2759"/>
<evidence type="ECO:0000256" key="1">
    <source>
        <dbReference type="ARBA" id="ARBA00005156"/>
    </source>
</evidence>